<evidence type="ECO:0000256" key="1">
    <source>
        <dbReference type="SAM" id="Phobius"/>
    </source>
</evidence>
<organism evidence="2 3">
    <name type="scientific">Prevotella heparinolytica</name>
    <dbReference type="NCBI Taxonomy" id="28113"/>
    <lineage>
        <taxon>Bacteria</taxon>
        <taxon>Pseudomonadati</taxon>
        <taxon>Bacteroidota</taxon>
        <taxon>Bacteroidia</taxon>
        <taxon>Bacteroidales</taxon>
        <taxon>Bacteroidaceae</taxon>
        <taxon>Bacteroides</taxon>
    </lineage>
</organism>
<comment type="caution">
    <text evidence="2">The sequence shown here is derived from an EMBL/GenBank/DDBJ whole genome shotgun (WGS) entry which is preliminary data.</text>
</comment>
<keyword evidence="1" id="KW-0812">Transmembrane</keyword>
<feature type="transmembrane region" description="Helical" evidence="1">
    <location>
        <begin position="12"/>
        <end position="36"/>
    </location>
</feature>
<dbReference type="AlphaFoldDB" id="A0A4V2SE59"/>
<protein>
    <submittedName>
        <fullName evidence="2">Uncharacterized protein</fullName>
    </submittedName>
</protein>
<evidence type="ECO:0000313" key="2">
    <source>
        <dbReference type="EMBL" id="TCO87112.1"/>
    </source>
</evidence>
<keyword evidence="1" id="KW-1133">Transmembrane helix</keyword>
<dbReference type="EMBL" id="SLXB01000035">
    <property type="protein sequence ID" value="TCO87112.1"/>
    <property type="molecule type" value="Genomic_DNA"/>
</dbReference>
<proteinExistence type="predicted"/>
<dbReference type="Proteomes" id="UP000295600">
    <property type="component" value="Unassembled WGS sequence"/>
</dbReference>
<keyword evidence="1" id="KW-0472">Membrane</keyword>
<evidence type="ECO:0000313" key="3">
    <source>
        <dbReference type="Proteomes" id="UP000295600"/>
    </source>
</evidence>
<reference evidence="2 3" key="1">
    <citation type="submission" date="2019-03" db="EMBL/GenBank/DDBJ databases">
        <title>Genomic Encyclopedia of Type Strains, Phase IV (KMG-IV): sequencing the most valuable type-strain genomes for metagenomic binning, comparative biology and taxonomic classification.</title>
        <authorList>
            <person name="Goeker M."/>
        </authorList>
    </citation>
    <scope>NUCLEOTIDE SEQUENCE [LARGE SCALE GENOMIC DNA]</scope>
    <source>
        <strain evidence="2 3">DSM 23917</strain>
    </source>
</reference>
<accession>A0A4V2SE59</accession>
<gene>
    <name evidence="2" type="ORF">EV202_1355</name>
</gene>
<name>A0A4V2SE59_9BACE</name>
<sequence>MSSAFSKHLRNVPYIILMHSFLFYNLIMPAFGRIFVTKIKASRYFFAGEEYLAFKPSRISLVMLYTLSAYNRLSNPVLLIIML</sequence>